<dbReference type="GO" id="GO:0033743">
    <property type="term" value="F:peptide-methionine (R)-S-oxide reductase activity"/>
    <property type="evidence" value="ECO:0007669"/>
    <property type="project" value="UniProtKB-EC"/>
</dbReference>
<evidence type="ECO:0000256" key="1">
    <source>
        <dbReference type="ARBA" id="ARBA00001947"/>
    </source>
</evidence>
<dbReference type="GO" id="GO:0030091">
    <property type="term" value="P:protein repair"/>
    <property type="evidence" value="ECO:0007669"/>
    <property type="project" value="InterPro"/>
</dbReference>
<dbReference type="Proteomes" id="UP000251571">
    <property type="component" value="Unassembled WGS sequence"/>
</dbReference>
<name>A0A2Y9B6W6_9RHOB</name>
<evidence type="ECO:0000259" key="7">
    <source>
        <dbReference type="Pfam" id="PF01641"/>
    </source>
</evidence>
<evidence type="ECO:0000313" key="9">
    <source>
        <dbReference type="EMBL" id="SSA51835.1"/>
    </source>
</evidence>
<dbReference type="EC" id="1.8.4.12" evidence="2"/>
<gene>
    <name evidence="8" type="ORF">BCF38_12630</name>
    <name evidence="9" type="ORF">SAMN05421539_12630</name>
</gene>
<dbReference type="InterPro" id="IPR011057">
    <property type="entry name" value="Mss4-like_sf"/>
</dbReference>
<dbReference type="Proteomes" id="UP000245839">
    <property type="component" value="Unassembled WGS sequence"/>
</dbReference>
<dbReference type="GO" id="GO:0046872">
    <property type="term" value="F:metal ion binding"/>
    <property type="evidence" value="ECO:0007669"/>
    <property type="project" value="UniProtKB-KW"/>
</dbReference>
<evidence type="ECO:0000256" key="6">
    <source>
        <dbReference type="ARBA" id="ARBA00048488"/>
    </source>
</evidence>
<dbReference type="InterPro" id="IPR028427">
    <property type="entry name" value="Met_Sox_Rdtase_MsrB"/>
</dbReference>
<keyword evidence="5" id="KW-0560">Oxidoreductase</keyword>
<accession>A0A2Y9B6W6</accession>
<dbReference type="GO" id="GO:0006979">
    <property type="term" value="P:response to oxidative stress"/>
    <property type="evidence" value="ECO:0007669"/>
    <property type="project" value="InterPro"/>
</dbReference>
<reference evidence="9" key="2">
    <citation type="submission" date="2016-10" db="EMBL/GenBank/DDBJ databases">
        <authorList>
            <person name="Cai Z."/>
        </authorList>
    </citation>
    <scope>NUCLEOTIDE SEQUENCE [LARGE SCALE GENOMIC DNA]</scope>
    <source>
        <strain evidence="9">DSM 25227</strain>
    </source>
</reference>
<dbReference type="AlphaFoldDB" id="A0A2Y9B6W6"/>
<dbReference type="PANTHER" id="PTHR46081:SF8">
    <property type="entry name" value="PEPTIDE METHIONINE SULFOXIDE REDUCTASE 2"/>
    <property type="match status" value="1"/>
</dbReference>
<protein>
    <recommendedName>
        <fullName evidence="2">peptide-methionine (R)-S-oxide reductase</fullName>
        <ecNumber evidence="2">1.8.4.12</ecNumber>
    </recommendedName>
</protein>
<reference evidence="8 10" key="3">
    <citation type="submission" date="2018-03" db="EMBL/GenBank/DDBJ databases">
        <title>Genomic Encyclopedia of Archaeal and Bacterial Type Strains, Phase II (KMG-II): from individual species to whole genera.</title>
        <authorList>
            <person name="Goeker M."/>
        </authorList>
    </citation>
    <scope>NUCLEOTIDE SEQUENCE [LARGE SCALE GENOMIC DNA]</scope>
    <source>
        <strain evidence="8 10">DSM 25227</strain>
    </source>
</reference>
<dbReference type="EMBL" id="QGDJ01000026">
    <property type="protein sequence ID" value="PWJ10067.1"/>
    <property type="molecule type" value="Genomic_DNA"/>
</dbReference>
<evidence type="ECO:0000256" key="5">
    <source>
        <dbReference type="ARBA" id="ARBA00023002"/>
    </source>
</evidence>
<dbReference type="SUPFAM" id="SSF51316">
    <property type="entry name" value="Mss4-like"/>
    <property type="match status" value="1"/>
</dbReference>
<evidence type="ECO:0000313" key="10">
    <source>
        <dbReference type="Proteomes" id="UP000245839"/>
    </source>
</evidence>
<keyword evidence="4" id="KW-0862">Zinc</keyword>
<dbReference type="EMBL" id="UETC01000026">
    <property type="protein sequence ID" value="SSA51835.1"/>
    <property type="molecule type" value="Genomic_DNA"/>
</dbReference>
<dbReference type="Gene3D" id="2.170.150.20">
    <property type="entry name" value="Peptide methionine sulfoxide reductase"/>
    <property type="match status" value="1"/>
</dbReference>
<sequence>MPPPPLTRRSLLAGGLAMTTGTNVATGLRAEQVRAPSGRLIAKYIPEESDYPYEVRRSKVEWMDLLDGDAKAYGILRKAHTEWPKTTELWREAHEPGYLCRGCNLPMYEAGWFQPLDKGWVFFHHAKPNAVMLALDGPVREYGRSMRVSGDRLALTEVHCRRCGSHLGHHLPVEGVHLHCINGTSLKLA</sequence>
<evidence type="ECO:0000256" key="2">
    <source>
        <dbReference type="ARBA" id="ARBA00012499"/>
    </source>
</evidence>
<evidence type="ECO:0000256" key="4">
    <source>
        <dbReference type="ARBA" id="ARBA00022833"/>
    </source>
</evidence>
<dbReference type="InterPro" id="IPR002579">
    <property type="entry name" value="Met_Sox_Rdtase_MsrB_dom"/>
</dbReference>
<organism evidence="9 11">
    <name type="scientific">Jannaschia seohaensis</name>
    <dbReference type="NCBI Taxonomy" id="475081"/>
    <lineage>
        <taxon>Bacteria</taxon>
        <taxon>Pseudomonadati</taxon>
        <taxon>Pseudomonadota</taxon>
        <taxon>Alphaproteobacteria</taxon>
        <taxon>Rhodobacterales</taxon>
        <taxon>Roseobacteraceae</taxon>
        <taxon>Jannaschia</taxon>
    </lineage>
</organism>
<evidence type="ECO:0000256" key="3">
    <source>
        <dbReference type="ARBA" id="ARBA00022723"/>
    </source>
</evidence>
<dbReference type="Pfam" id="PF01641">
    <property type="entry name" value="SelR"/>
    <property type="match status" value="1"/>
</dbReference>
<dbReference type="InterPro" id="IPR006311">
    <property type="entry name" value="TAT_signal"/>
</dbReference>
<feature type="domain" description="MsrB" evidence="7">
    <location>
        <begin position="71"/>
        <end position="188"/>
    </location>
</feature>
<evidence type="ECO:0000313" key="8">
    <source>
        <dbReference type="EMBL" id="PWJ10067.1"/>
    </source>
</evidence>
<proteinExistence type="predicted"/>
<keyword evidence="10" id="KW-1185">Reference proteome</keyword>
<dbReference type="PANTHER" id="PTHR46081">
    <property type="entry name" value="PEPTIDE METHIONINE SULFOXIDE REDUCTASE 2"/>
    <property type="match status" value="1"/>
</dbReference>
<dbReference type="PROSITE" id="PS51318">
    <property type="entry name" value="TAT"/>
    <property type="match status" value="1"/>
</dbReference>
<comment type="cofactor">
    <cofactor evidence="1">
        <name>Zn(2+)</name>
        <dbReference type="ChEBI" id="CHEBI:29105"/>
    </cofactor>
</comment>
<reference evidence="11" key="1">
    <citation type="submission" date="2016-10" db="EMBL/GenBank/DDBJ databases">
        <authorList>
            <person name="Varghese N."/>
            <person name="Submissions S."/>
        </authorList>
    </citation>
    <scope>NUCLEOTIDE SEQUENCE [LARGE SCALE GENOMIC DNA]</scope>
    <source>
        <strain evidence="11">DSM 25227</strain>
    </source>
</reference>
<comment type="catalytic activity">
    <reaction evidence="6">
        <text>L-methionyl-[protein] + [thioredoxin]-disulfide + H2O = L-methionyl-(R)-S-oxide-[protein] + [thioredoxin]-dithiol</text>
        <dbReference type="Rhea" id="RHEA:24164"/>
        <dbReference type="Rhea" id="RHEA-COMP:10698"/>
        <dbReference type="Rhea" id="RHEA-COMP:10700"/>
        <dbReference type="Rhea" id="RHEA-COMP:12313"/>
        <dbReference type="Rhea" id="RHEA-COMP:12314"/>
        <dbReference type="ChEBI" id="CHEBI:15377"/>
        <dbReference type="ChEBI" id="CHEBI:16044"/>
        <dbReference type="ChEBI" id="CHEBI:29950"/>
        <dbReference type="ChEBI" id="CHEBI:45764"/>
        <dbReference type="ChEBI" id="CHEBI:50058"/>
        <dbReference type="EC" id="1.8.4.12"/>
    </reaction>
</comment>
<keyword evidence="3" id="KW-0479">Metal-binding</keyword>
<evidence type="ECO:0000313" key="11">
    <source>
        <dbReference type="Proteomes" id="UP000251571"/>
    </source>
</evidence>